<dbReference type="PANTHER" id="PTHR22777">
    <property type="entry name" value="HEMOLYSIN-RELATED"/>
    <property type="match status" value="1"/>
</dbReference>
<feature type="domain" description="CBS" evidence="6">
    <location>
        <begin position="199"/>
        <end position="257"/>
    </location>
</feature>
<keyword evidence="2 3" id="KW-0129">CBS domain</keyword>
<dbReference type="Gene3D" id="3.10.580.10">
    <property type="entry name" value="CBS-domain"/>
    <property type="match status" value="1"/>
</dbReference>
<dbReference type="EMBL" id="AFXA01000011">
    <property type="protein sequence ID" value="EGV00130.1"/>
    <property type="molecule type" value="Genomic_DNA"/>
</dbReference>
<dbReference type="STRING" id="1037410.MCSF7_01681"/>
<dbReference type="Gene3D" id="3.90.1280.20">
    <property type="match status" value="1"/>
</dbReference>
<dbReference type="GO" id="GO:0005886">
    <property type="term" value="C:plasma membrane"/>
    <property type="evidence" value="ECO:0007669"/>
    <property type="project" value="TreeGrafter"/>
</dbReference>
<dbReference type="SUPFAM" id="SSF54631">
    <property type="entry name" value="CBS-domain pair"/>
    <property type="match status" value="1"/>
</dbReference>
<evidence type="ECO:0000313" key="9">
    <source>
        <dbReference type="Proteomes" id="UP000004978"/>
    </source>
</evidence>
<dbReference type="PROSITE" id="PS51371">
    <property type="entry name" value="CBS"/>
    <property type="match status" value="2"/>
</dbReference>
<dbReference type="PANTHER" id="PTHR22777:SF17">
    <property type="entry name" value="UPF0053 PROTEIN SLL0260"/>
    <property type="match status" value="1"/>
</dbReference>
<comment type="caution">
    <text evidence="8">The sequence shown here is derived from an EMBL/GenBank/DDBJ whole genome shotgun (WGS) entry which is preliminary data.</text>
</comment>
<keyword evidence="1" id="KW-0677">Repeat</keyword>
<dbReference type="InterPro" id="IPR000644">
    <property type="entry name" value="CBS_dom"/>
</dbReference>
<dbReference type="Pfam" id="PF01595">
    <property type="entry name" value="CNNM"/>
    <property type="match status" value="1"/>
</dbReference>
<reference evidence="8 9" key="1">
    <citation type="journal article" date="2013" name="Genome Announc.">
        <title>Genome Sequence of Mycoplasma columbinum Strain SF7.</title>
        <authorList>
            <person name="Guo Z."/>
            <person name="Xu X."/>
            <person name="Zheng Q."/>
            <person name="Li T."/>
            <person name="Kuang S."/>
            <person name="Zhang Z."/>
            <person name="Chen Y."/>
            <person name="Lu X."/>
            <person name="Zhou R."/>
            <person name="Bi D."/>
            <person name="Jin H."/>
        </authorList>
    </citation>
    <scope>NUCLEOTIDE SEQUENCE [LARGE SCALE GENOMIC DNA]</scope>
    <source>
        <strain evidence="8 9">SF7</strain>
    </source>
</reference>
<accession>F9UKC5</accession>
<keyword evidence="4 5" id="KW-1133">Transmembrane helix</keyword>
<evidence type="ECO:0000256" key="3">
    <source>
        <dbReference type="PROSITE-ProRule" id="PRU00703"/>
    </source>
</evidence>
<feature type="transmembrane region" description="Helical" evidence="5">
    <location>
        <begin position="95"/>
        <end position="117"/>
    </location>
</feature>
<dbReference type="Proteomes" id="UP000004978">
    <property type="component" value="Unassembled WGS sequence"/>
</dbReference>
<dbReference type="PROSITE" id="PS51846">
    <property type="entry name" value="CNNM"/>
    <property type="match status" value="1"/>
</dbReference>
<keyword evidence="4 5" id="KW-0812">Transmembrane</keyword>
<dbReference type="AlphaFoldDB" id="F9UKC5"/>
<feature type="domain" description="CNNM transmembrane" evidence="7">
    <location>
        <begin position="1"/>
        <end position="180"/>
    </location>
</feature>
<keyword evidence="4 5" id="KW-0472">Membrane</keyword>
<sequence>MGLIVLIIFLVLLIIGSGFFSAGETAYTSLNPGKVETLIDKKSFGAKLIKKQYKFFNQTLATILICNNIVNIASSSLISYILSTKIQGISNDYNVLISTVVMTPIIVLFGEIIPKLVAKAHPIYSAQFLCYPLLFFYYLFWIFTYPISKIGKKIYITNTEEDVKNLIDVAQNEGVLETNESIMAQNALDLDSTKVRKHYIRLKDVSFVSGDDSISVAQEIFLDTNYSRLPVKNKDGEFIGIVLLKDIFHLQRGKIISYLKTIPTISANISLARALEILRMNKAQMAFVTENNNSRETLGIITIEDILEEIVGEIYDEYDEDEWKEISEISLELYHVLSNVKMKDIVKRLEIEINISKKELDMQLKNFLEHRSGKKMSKSLEYSVDDVTFSALKQINKKNNLWSIKISLGNRADVKNDLNETIIINQSDLNNQNA</sequence>
<name>F9UKC5_9BACT</name>
<evidence type="ECO:0000259" key="7">
    <source>
        <dbReference type="PROSITE" id="PS51846"/>
    </source>
</evidence>
<dbReference type="RefSeq" id="WP_006608743.1">
    <property type="nucleotide sequence ID" value="NZ_AFXA01000011.1"/>
</dbReference>
<dbReference type="InterPro" id="IPR046342">
    <property type="entry name" value="CBS_dom_sf"/>
</dbReference>
<dbReference type="eggNOG" id="COG1253">
    <property type="taxonomic scope" value="Bacteria"/>
</dbReference>
<keyword evidence="9" id="KW-1185">Reference proteome</keyword>
<evidence type="ECO:0000256" key="2">
    <source>
        <dbReference type="ARBA" id="ARBA00023122"/>
    </source>
</evidence>
<organism evidence="8 9">
    <name type="scientific">Mycoplasmopsis columbina SF7</name>
    <dbReference type="NCBI Taxonomy" id="1037410"/>
    <lineage>
        <taxon>Bacteria</taxon>
        <taxon>Bacillati</taxon>
        <taxon>Mycoplasmatota</taxon>
        <taxon>Mycoplasmoidales</taxon>
        <taxon>Metamycoplasmataceae</taxon>
        <taxon>Mycoplasmopsis</taxon>
    </lineage>
</organism>
<feature type="transmembrane region" description="Helical" evidence="5">
    <location>
        <begin position="60"/>
        <end position="83"/>
    </location>
</feature>
<dbReference type="Pfam" id="PF00571">
    <property type="entry name" value="CBS"/>
    <property type="match status" value="2"/>
</dbReference>
<dbReference type="SMART" id="SM00116">
    <property type="entry name" value="CBS"/>
    <property type="match status" value="2"/>
</dbReference>
<feature type="domain" description="CBS" evidence="6">
    <location>
        <begin position="258"/>
        <end position="317"/>
    </location>
</feature>
<gene>
    <name evidence="8" type="ORF">MCSF7_01681</name>
</gene>
<evidence type="ECO:0000256" key="5">
    <source>
        <dbReference type="SAM" id="Phobius"/>
    </source>
</evidence>
<dbReference type="InterPro" id="IPR002550">
    <property type="entry name" value="CNNM"/>
</dbReference>
<evidence type="ECO:0000259" key="6">
    <source>
        <dbReference type="PROSITE" id="PS51371"/>
    </source>
</evidence>
<evidence type="ECO:0000313" key="8">
    <source>
        <dbReference type="EMBL" id="EGV00130.1"/>
    </source>
</evidence>
<evidence type="ECO:0000256" key="1">
    <source>
        <dbReference type="ARBA" id="ARBA00022737"/>
    </source>
</evidence>
<proteinExistence type="predicted"/>
<evidence type="ECO:0000256" key="4">
    <source>
        <dbReference type="PROSITE-ProRule" id="PRU01193"/>
    </source>
</evidence>
<protein>
    <submittedName>
        <fullName evidence="8">Hemolysin related protein</fullName>
    </submittedName>
</protein>
<feature type="transmembrane region" description="Helical" evidence="5">
    <location>
        <begin position="123"/>
        <end position="143"/>
    </location>
</feature>